<keyword evidence="7" id="KW-0645">Protease</keyword>
<feature type="active site" evidence="6">
    <location>
        <position position="57"/>
    </location>
</feature>
<dbReference type="InterPro" id="IPR019757">
    <property type="entry name" value="Pept_S26A_signal_pept_1_Lys-AS"/>
</dbReference>
<proteinExistence type="inferred from homology"/>
<evidence type="ECO:0000256" key="2">
    <source>
        <dbReference type="ARBA" id="ARBA00009370"/>
    </source>
</evidence>
<dbReference type="GO" id="GO:0006465">
    <property type="term" value="P:signal peptide processing"/>
    <property type="evidence" value="ECO:0007669"/>
    <property type="project" value="InterPro"/>
</dbReference>
<protein>
    <recommendedName>
        <fullName evidence="4 7">Signal peptidase I</fullName>
        <ecNumber evidence="3 7">3.4.21.89</ecNumber>
    </recommendedName>
</protein>
<evidence type="ECO:0000256" key="5">
    <source>
        <dbReference type="ARBA" id="ARBA00022801"/>
    </source>
</evidence>
<dbReference type="EC" id="3.4.21.89" evidence="3 7"/>
<dbReference type="InterPro" id="IPR019533">
    <property type="entry name" value="Peptidase_S26"/>
</dbReference>
<dbReference type="PROSITE" id="PS00760">
    <property type="entry name" value="SPASE_I_2"/>
    <property type="match status" value="1"/>
</dbReference>
<dbReference type="Proteomes" id="UP000198346">
    <property type="component" value="Unassembled WGS sequence"/>
</dbReference>
<comment type="catalytic activity">
    <reaction evidence="1 7">
        <text>Cleavage of hydrophobic, N-terminal signal or leader sequences from secreted and periplasmic proteins.</text>
        <dbReference type="EC" id="3.4.21.89"/>
    </reaction>
</comment>
<evidence type="ECO:0000313" key="9">
    <source>
        <dbReference type="EMBL" id="SNT72074.1"/>
    </source>
</evidence>
<sequence length="266" mass="30152">MAFGLKSGVEGEPLKEKKKLTAAEEAWDLAKTVFYAVAIALVLRIALFQPFNIPSGSMQPNLLVGDFLFVSKPAYGYSRASLVYPLTRLPIEGRLFGKAPERGDIVVFKNRKDHNKDYIKRVIGLPGDEIRMINGRLHINGEPVRKEFIGMQMTVCGARMREAPIYRETLDNGVSYIVEECDGDNNELDNTPSYYVPAGHYFMMGDNRDHSQDSRVLHAVGFVPEDDLVGKAERLFFSVDGSKARLWEVWKWPFAVRYGRIFDPVR</sequence>
<dbReference type="PRINTS" id="PR00727">
    <property type="entry name" value="LEADERPTASE"/>
</dbReference>
<dbReference type="RefSeq" id="WP_089411603.1">
    <property type="nucleotide sequence ID" value="NZ_FZQA01000002.1"/>
</dbReference>
<dbReference type="AlphaFoldDB" id="A0A239PP48"/>
<dbReference type="InterPro" id="IPR036286">
    <property type="entry name" value="LexA/Signal_pep-like_sf"/>
</dbReference>
<dbReference type="Pfam" id="PF10502">
    <property type="entry name" value="Peptidase_S26"/>
    <property type="match status" value="1"/>
</dbReference>
<accession>A0A239PP48</accession>
<evidence type="ECO:0000313" key="10">
    <source>
        <dbReference type="Proteomes" id="UP000198346"/>
    </source>
</evidence>
<dbReference type="SUPFAM" id="SSF51306">
    <property type="entry name" value="LexA/Signal peptidase"/>
    <property type="match status" value="1"/>
</dbReference>
<dbReference type="InterPro" id="IPR000223">
    <property type="entry name" value="Pept_S26A_signal_pept_1"/>
</dbReference>
<dbReference type="GO" id="GO:0016020">
    <property type="term" value="C:membrane"/>
    <property type="evidence" value="ECO:0007669"/>
    <property type="project" value="UniProtKB-SubCell"/>
</dbReference>
<dbReference type="InterPro" id="IPR019758">
    <property type="entry name" value="Pept_S26A_signal_pept_1_CS"/>
</dbReference>
<organism evidence="9 10">
    <name type="scientific">Amphiplicatus metriothermophilus</name>
    <dbReference type="NCBI Taxonomy" id="1519374"/>
    <lineage>
        <taxon>Bacteria</taxon>
        <taxon>Pseudomonadati</taxon>
        <taxon>Pseudomonadota</taxon>
        <taxon>Alphaproteobacteria</taxon>
        <taxon>Parvularculales</taxon>
        <taxon>Parvularculaceae</taxon>
        <taxon>Amphiplicatus</taxon>
    </lineage>
</organism>
<gene>
    <name evidence="9" type="ORF">SAMN06297382_1105</name>
</gene>
<comment type="subcellular location">
    <subcellularLocation>
        <location evidence="7">Membrane</location>
        <topology evidence="7">Single-pass type II membrane protein</topology>
    </subcellularLocation>
</comment>
<evidence type="ECO:0000256" key="4">
    <source>
        <dbReference type="ARBA" id="ARBA00019232"/>
    </source>
</evidence>
<dbReference type="PANTHER" id="PTHR43390">
    <property type="entry name" value="SIGNAL PEPTIDASE I"/>
    <property type="match status" value="1"/>
</dbReference>
<dbReference type="EMBL" id="FZQA01000002">
    <property type="protein sequence ID" value="SNT72074.1"/>
    <property type="molecule type" value="Genomic_DNA"/>
</dbReference>
<dbReference type="CDD" id="cd06530">
    <property type="entry name" value="S26_SPase_I"/>
    <property type="match status" value="1"/>
</dbReference>
<evidence type="ECO:0000256" key="3">
    <source>
        <dbReference type="ARBA" id="ARBA00013208"/>
    </source>
</evidence>
<dbReference type="GO" id="GO:0009003">
    <property type="term" value="F:signal peptidase activity"/>
    <property type="evidence" value="ECO:0007669"/>
    <property type="project" value="UniProtKB-EC"/>
</dbReference>
<keyword evidence="5 7" id="KW-0378">Hydrolase</keyword>
<name>A0A239PP48_9PROT</name>
<reference evidence="9 10" key="1">
    <citation type="submission" date="2017-07" db="EMBL/GenBank/DDBJ databases">
        <authorList>
            <person name="Sun Z.S."/>
            <person name="Albrecht U."/>
            <person name="Echele G."/>
            <person name="Lee C.C."/>
        </authorList>
    </citation>
    <scope>NUCLEOTIDE SEQUENCE [LARGE SCALE GENOMIC DNA]</scope>
    <source>
        <strain evidence="9 10">CGMCC 1.12710</strain>
    </source>
</reference>
<evidence type="ECO:0000256" key="1">
    <source>
        <dbReference type="ARBA" id="ARBA00000677"/>
    </source>
</evidence>
<dbReference type="PANTHER" id="PTHR43390:SF1">
    <property type="entry name" value="CHLOROPLAST PROCESSING PEPTIDASE"/>
    <property type="match status" value="1"/>
</dbReference>
<dbReference type="GO" id="GO:0004252">
    <property type="term" value="F:serine-type endopeptidase activity"/>
    <property type="evidence" value="ECO:0007669"/>
    <property type="project" value="InterPro"/>
</dbReference>
<dbReference type="OrthoDB" id="9815782at2"/>
<feature type="domain" description="Peptidase S26" evidence="8">
    <location>
        <begin position="27"/>
        <end position="234"/>
    </location>
</feature>
<keyword evidence="10" id="KW-1185">Reference proteome</keyword>
<feature type="active site" evidence="6">
    <location>
        <position position="120"/>
    </location>
</feature>
<comment type="similarity">
    <text evidence="2 7">Belongs to the peptidase S26 family.</text>
</comment>
<dbReference type="PROSITE" id="PS00761">
    <property type="entry name" value="SPASE_I_3"/>
    <property type="match status" value="1"/>
</dbReference>
<dbReference type="Gene3D" id="2.10.109.10">
    <property type="entry name" value="Umud Fragment, subunit A"/>
    <property type="match status" value="1"/>
</dbReference>
<evidence type="ECO:0000256" key="6">
    <source>
        <dbReference type="PIRSR" id="PIRSR600223-1"/>
    </source>
</evidence>
<evidence type="ECO:0000256" key="7">
    <source>
        <dbReference type="RuleBase" id="RU362042"/>
    </source>
</evidence>
<dbReference type="NCBIfam" id="TIGR02227">
    <property type="entry name" value="sigpep_I_bact"/>
    <property type="match status" value="1"/>
</dbReference>
<evidence type="ECO:0000259" key="8">
    <source>
        <dbReference type="Pfam" id="PF10502"/>
    </source>
</evidence>